<dbReference type="InterPro" id="IPR017972">
    <property type="entry name" value="Cyt_P450_CS"/>
</dbReference>
<comment type="similarity">
    <text evidence="1 8">Belongs to the cytochrome P450 family.</text>
</comment>
<dbReference type="InterPro" id="IPR001128">
    <property type="entry name" value="Cyt_P450"/>
</dbReference>
<dbReference type="InterPro" id="IPR002403">
    <property type="entry name" value="Cyt_P450_E_grp-IV"/>
</dbReference>
<keyword evidence="5 7" id="KW-0408">Iron</keyword>
<dbReference type="PRINTS" id="PR00465">
    <property type="entry name" value="EP450IV"/>
</dbReference>
<dbReference type="AlphaFoldDB" id="A0A1T3NQ37"/>
<proteinExistence type="inferred from homology"/>
<feature type="region of interest" description="Disordered" evidence="9">
    <location>
        <begin position="447"/>
        <end position="488"/>
    </location>
</feature>
<dbReference type="STRING" id="159449.B4N89_32585"/>
<keyword evidence="2 7" id="KW-0349">Heme</keyword>
<dbReference type="OrthoDB" id="4746309at2"/>
<name>A0A1T3NQ37_9ACTN</name>
<dbReference type="PANTHER" id="PTHR24291">
    <property type="entry name" value="CYTOCHROME P450 FAMILY 4"/>
    <property type="match status" value="1"/>
</dbReference>
<evidence type="ECO:0000313" key="10">
    <source>
        <dbReference type="EMBL" id="OPC78868.1"/>
    </source>
</evidence>
<dbReference type="GO" id="GO:0016705">
    <property type="term" value="F:oxidoreductase activity, acting on paired donors, with incorporation or reduction of molecular oxygen"/>
    <property type="evidence" value="ECO:0007669"/>
    <property type="project" value="InterPro"/>
</dbReference>
<dbReference type="GO" id="GO:0005506">
    <property type="term" value="F:iron ion binding"/>
    <property type="evidence" value="ECO:0007669"/>
    <property type="project" value="InterPro"/>
</dbReference>
<dbReference type="RefSeq" id="WP_078980070.1">
    <property type="nucleotide sequence ID" value="NZ_MWQN01000002.1"/>
</dbReference>
<protein>
    <recommendedName>
        <fullName evidence="12">Cytochrome P450</fullName>
    </recommendedName>
</protein>
<dbReference type="GO" id="GO:0020037">
    <property type="term" value="F:heme binding"/>
    <property type="evidence" value="ECO:0007669"/>
    <property type="project" value="InterPro"/>
</dbReference>
<dbReference type="Pfam" id="PF00067">
    <property type="entry name" value="p450"/>
    <property type="match status" value="1"/>
</dbReference>
<dbReference type="SUPFAM" id="SSF48264">
    <property type="entry name" value="Cytochrome P450"/>
    <property type="match status" value="1"/>
</dbReference>
<evidence type="ECO:0000256" key="5">
    <source>
        <dbReference type="ARBA" id="ARBA00023004"/>
    </source>
</evidence>
<evidence type="ECO:0000313" key="11">
    <source>
        <dbReference type="Proteomes" id="UP000190037"/>
    </source>
</evidence>
<dbReference type="PROSITE" id="PS00086">
    <property type="entry name" value="CYTOCHROME_P450"/>
    <property type="match status" value="1"/>
</dbReference>
<evidence type="ECO:0000256" key="6">
    <source>
        <dbReference type="ARBA" id="ARBA00023033"/>
    </source>
</evidence>
<dbReference type="PRINTS" id="PR00385">
    <property type="entry name" value="P450"/>
</dbReference>
<evidence type="ECO:0000256" key="7">
    <source>
        <dbReference type="PIRSR" id="PIRSR602403-1"/>
    </source>
</evidence>
<reference evidence="10 11" key="1">
    <citation type="submission" date="2017-03" db="EMBL/GenBank/DDBJ databases">
        <title>Draft genome sequence of Streptomyces scabrisporus NF3, endophyte isolated from Amphipterygium adstringens.</title>
        <authorList>
            <person name="Vazquez M."/>
            <person name="Ceapa C.D."/>
            <person name="Rodriguez Luna D."/>
            <person name="Sanchez Esquivel S."/>
        </authorList>
    </citation>
    <scope>NUCLEOTIDE SEQUENCE [LARGE SCALE GENOMIC DNA]</scope>
    <source>
        <strain evidence="10 11">NF3</strain>
    </source>
</reference>
<feature type="binding site" description="axial binding residue" evidence="7">
    <location>
        <position position="397"/>
    </location>
    <ligand>
        <name>heme</name>
        <dbReference type="ChEBI" id="CHEBI:30413"/>
    </ligand>
    <ligandPart>
        <name>Fe</name>
        <dbReference type="ChEBI" id="CHEBI:18248"/>
    </ligandPart>
</feature>
<dbReference type="GO" id="GO:0004497">
    <property type="term" value="F:monooxygenase activity"/>
    <property type="evidence" value="ECO:0007669"/>
    <property type="project" value="UniProtKB-KW"/>
</dbReference>
<evidence type="ECO:0000256" key="9">
    <source>
        <dbReference type="SAM" id="MobiDB-lite"/>
    </source>
</evidence>
<keyword evidence="6 8" id="KW-0503">Monooxygenase</keyword>
<keyword evidence="11" id="KW-1185">Reference proteome</keyword>
<dbReference type="PANTHER" id="PTHR24291:SF50">
    <property type="entry name" value="BIFUNCTIONAL ALBAFLAVENONE MONOOXYGENASE_TERPENE SYNTHASE"/>
    <property type="match status" value="1"/>
</dbReference>
<evidence type="ECO:0008006" key="12">
    <source>
        <dbReference type="Google" id="ProtNLM"/>
    </source>
</evidence>
<evidence type="ECO:0000256" key="4">
    <source>
        <dbReference type="ARBA" id="ARBA00023002"/>
    </source>
</evidence>
<accession>A0A1T3NQ37</accession>
<sequence length="488" mass="53327">MTTLTPPGVPPVAGRGLPILGHTLPMWRDPMAFLLEQHALAPVVRLRLGPKVAYLITRPDLVRKALVTEQHRFDKGGPFVDTARTLIGDGLGTCSAADHRYQRPLMNQAFRQPSIVSYTSAMTACAQDVVDAWQPGQVVDVCREMRLLAGRALTRTLFSDPAQAQLTARIEEAYTVLMPGMWWQMVIPVALVHRAPTPANRRFETARVQARSLIKRMVEAYRVRGADPADGLSTIMAAEDEHGRAFTDDEVCDQIATLMIGGIPATADLLAWTFGVLAHNGPLERRLHDEVDTALAGRVPGYDDISRLPLLSRVLTETLRLYPSVSVLSRRVTDYITLDGIHLSPGDEVMFSPYCLHRDASVFPDPERFDPDRWLPGAVTQAQREAFIPFGSGTRKCIGDAYGITEATLAAAGIMSRVSLARIPGAPTPRPLLRMTLSPVPLELTVEPRGTRTQAPEEAADARTDESATLHCPVHPAARAEAPSPDGD</sequence>
<dbReference type="Proteomes" id="UP000190037">
    <property type="component" value="Unassembled WGS sequence"/>
</dbReference>
<evidence type="ECO:0000256" key="1">
    <source>
        <dbReference type="ARBA" id="ARBA00010617"/>
    </source>
</evidence>
<keyword evidence="4 8" id="KW-0560">Oxidoreductase</keyword>
<dbReference type="InterPro" id="IPR050196">
    <property type="entry name" value="Cytochrome_P450_Monoox"/>
</dbReference>
<gene>
    <name evidence="10" type="ORF">B4N89_32585</name>
</gene>
<evidence type="ECO:0000256" key="8">
    <source>
        <dbReference type="RuleBase" id="RU000461"/>
    </source>
</evidence>
<evidence type="ECO:0000256" key="2">
    <source>
        <dbReference type="ARBA" id="ARBA00022617"/>
    </source>
</evidence>
<evidence type="ECO:0000256" key="3">
    <source>
        <dbReference type="ARBA" id="ARBA00022723"/>
    </source>
</evidence>
<dbReference type="EMBL" id="MWQN01000002">
    <property type="protein sequence ID" value="OPC78868.1"/>
    <property type="molecule type" value="Genomic_DNA"/>
</dbReference>
<comment type="caution">
    <text evidence="10">The sequence shown here is derived from an EMBL/GenBank/DDBJ whole genome shotgun (WGS) entry which is preliminary data.</text>
</comment>
<dbReference type="InterPro" id="IPR036396">
    <property type="entry name" value="Cyt_P450_sf"/>
</dbReference>
<organism evidence="10 11">
    <name type="scientific">Embleya scabrispora</name>
    <dbReference type="NCBI Taxonomy" id="159449"/>
    <lineage>
        <taxon>Bacteria</taxon>
        <taxon>Bacillati</taxon>
        <taxon>Actinomycetota</taxon>
        <taxon>Actinomycetes</taxon>
        <taxon>Kitasatosporales</taxon>
        <taxon>Streptomycetaceae</taxon>
        <taxon>Embleya</taxon>
    </lineage>
</organism>
<keyword evidence="3 7" id="KW-0479">Metal-binding</keyword>
<dbReference type="Gene3D" id="1.10.630.10">
    <property type="entry name" value="Cytochrome P450"/>
    <property type="match status" value="1"/>
</dbReference>
<comment type="cofactor">
    <cofactor evidence="7">
        <name>heme</name>
        <dbReference type="ChEBI" id="CHEBI:30413"/>
    </cofactor>
</comment>